<feature type="compositionally biased region" description="Basic residues" evidence="1">
    <location>
        <begin position="72"/>
        <end position="81"/>
    </location>
</feature>
<keyword evidence="2" id="KW-0472">Membrane</keyword>
<keyword evidence="2" id="KW-0812">Transmembrane</keyword>
<feature type="transmembrane region" description="Helical" evidence="2">
    <location>
        <begin position="15"/>
        <end position="35"/>
    </location>
</feature>
<dbReference type="EMBL" id="JAMKFB020000862">
    <property type="protein sequence ID" value="KAL0146786.1"/>
    <property type="molecule type" value="Genomic_DNA"/>
</dbReference>
<comment type="caution">
    <text evidence="3">The sequence shown here is derived from an EMBL/GenBank/DDBJ whole genome shotgun (WGS) entry which is preliminary data.</text>
</comment>
<protein>
    <submittedName>
        <fullName evidence="3">Uncharacterized protein</fullName>
    </submittedName>
</protein>
<evidence type="ECO:0000313" key="4">
    <source>
        <dbReference type="Proteomes" id="UP001529510"/>
    </source>
</evidence>
<reference evidence="3 4" key="1">
    <citation type="submission" date="2024-05" db="EMBL/GenBank/DDBJ databases">
        <title>Genome sequencing and assembly of Indian major carp, Cirrhinus mrigala (Hamilton, 1822).</title>
        <authorList>
            <person name="Mohindra V."/>
            <person name="Chowdhury L.M."/>
            <person name="Lal K."/>
            <person name="Jena J.K."/>
        </authorList>
    </citation>
    <scope>NUCLEOTIDE SEQUENCE [LARGE SCALE GENOMIC DNA]</scope>
    <source>
        <strain evidence="3">CM1030</strain>
        <tissue evidence="3">Blood</tissue>
    </source>
</reference>
<proteinExistence type="predicted"/>
<feature type="region of interest" description="Disordered" evidence="1">
    <location>
        <begin position="57"/>
        <end position="92"/>
    </location>
</feature>
<evidence type="ECO:0000256" key="2">
    <source>
        <dbReference type="SAM" id="Phobius"/>
    </source>
</evidence>
<keyword evidence="2" id="KW-1133">Transmembrane helix</keyword>
<evidence type="ECO:0000256" key="1">
    <source>
        <dbReference type="SAM" id="MobiDB-lite"/>
    </source>
</evidence>
<dbReference type="AlphaFoldDB" id="A0ABD0MDE7"/>
<gene>
    <name evidence="3" type="ORF">M9458_057910</name>
</gene>
<dbReference type="Proteomes" id="UP001529510">
    <property type="component" value="Unassembled WGS sequence"/>
</dbReference>
<organism evidence="3 4">
    <name type="scientific">Cirrhinus mrigala</name>
    <name type="common">Mrigala</name>
    <dbReference type="NCBI Taxonomy" id="683832"/>
    <lineage>
        <taxon>Eukaryota</taxon>
        <taxon>Metazoa</taxon>
        <taxon>Chordata</taxon>
        <taxon>Craniata</taxon>
        <taxon>Vertebrata</taxon>
        <taxon>Euteleostomi</taxon>
        <taxon>Actinopterygii</taxon>
        <taxon>Neopterygii</taxon>
        <taxon>Teleostei</taxon>
        <taxon>Ostariophysi</taxon>
        <taxon>Cypriniformes</taxon>
        <taxon>Cyprinidae</taxon>
        <taxon>Labeoninae</taxon>
        <taxon>Labeonini</taxon>
        <taxon>Cirrhinus</taxon>
    </lineage>
</organism>
<sequence length="92" mass="10639">MRKFSLPQELLKQSYSAIIESVMCTSITVWFGSATKSDIRRLQRMVRTVEMIIGASPAHPSSTVFKQNKKEERRKRQKQRRERTGGAPEDDL</sequence>
<keyword evidence="4" id="KW-1185">Reference proteome</keyword>
<name>A0ABD0MDE7_CIRMR</name>
<evidence type="ECO:0000313" key="3">
    <source>
        <dbReference type="EMBL" id="KAL0146786.1"/>
    </source>
</evidence>
<accession>A0ABD0MDE7</accession>